<reference evidence="2" key="1">
    <citation type="submission" date="2013-12" db="EMBL/GenBank/DDBJ databases">
        <title>The Genome Sequence of Aphanomyces astaci APO3.</title>
        <authorList>
            <consortium name="The Broad Institute Genomics Platform"/>
            <person name="Russ C."/>
            <person name="Tyler B."/>
            <person name="van West P."/>
            <person name="Dieguez-Uribeondo J."/>
            <person name="Young S.K."/>
            <person name="Zeng Q."/>
            <person name="Gargeya S."/>
            <person name="Fitzgerald M."/>
            <person name="Abouelleil A."/>
            <person name="Alvarado L."/>
            <person name="Chapman S.B."/>
            <person name="Gainer-Dewar J."/>
            <person name="Goldberg J."/>
            <person name="Griggs A."/>
            <person name="Gujja S."/>
            <person name="Hansen M."/>
            <person name="Howarth C."/>
            <person name="Imamovic A."/>
            <person name="Ireland A."/>
            <person name="Larimer J."/>
            <person name="McCowan C."/>
            <person name="Murphy C."/>
            <person name="Pearson M."/>
            <person name="Poon T.W."/>
            <person name="Priest M."/>
            <person name="Roberts A."/>
            <person name="Saif S."/>
            <person name="Shea T."/>
            <person name="Sykes S."/>
            <person name="Wortman J."/>
            <person name="Nusbaum C."/>
            <person name="Birren B."/>
        </authorList>
    </citation>
    <scope>NUCLEOTIDE SEQUENCE [LARGE SCALE GENOMIC DNA]</scope>
    <source>
        <strain evidence="2">APO3</strain>
    </source>
</reference>
<dbReference type="VEuPathDB" id="FungiDB:H257_17560"/>
<dbReference type="OrthoDB" id="67883at2759"/>
<gene>
    <name evidence="2" type="ORF">H257_17560</name>
</gene>
<evidence type="ECO:0000313" key="2">
    <source>
        <dbReference type="EMBL" id="ETV65832.1"/>
    </source>
</evidence>
<dbReference type="RefSeq" id="XP_009844695.1">
    <property type="nucleotide sequence ID" value="XM_009846393.1"/>
</dbReference>
<accession>W4FEA0</accession>
<feature type="compositionally biased region" description="Basic residues" evidence="1">
    <location>
        <begin position="344"/>
        <end position="356"/>
    </location>
</feature>
<feature type="region of interest" description="Disordered" evidence="1">
    <location>
        <begin position="330"/>
        <end position="356"/>
    </location>
</feature>
<evidence type="ECO:0000256" key="1">
    <source>
        <dbReference type="SAM" id="MobiDB-lite"/>
    </source>
</evidence>
<dbReference type="GeneID" id="20819556"/>
<protein>
    <submittedName>
        <fullName evidence="2">Uncharacterized protein</fullName>
    </submittedName>
</protein>
<dbReference type="EMBL" id="KI913223">
    <property type="protein sequence ID" value="ETV65832.1"/>
    <property type="molecule type" value="Genomic_DNA"/>
</dbReference>
<name>W4FEA0_APHAT</name>
<proteinExistence type="predicted"/>
<sequence length="474" mass="52959">MGGSISMLRADIKAHVKIAFDYPNLLEPHLSVVRFFLELCEEGEGITPKDRDNPEFLDRIKEFETDVSTEVELVAENEDAINILLAAVETYATMVPAPEFDTKKRYFARFRTPEPFPDFYDPVGSVDLERYRVSLLRMSLRCLRMITVIDDVRKYVMGSSAIAALNRVVDENPLDTFIRKDVKAIFKNVFGGDQSVKRLENASVAIAVEVITDFSDSDVVQLAGIKRLSYLFGQYTDLAQCKSDVLVLQVVPAVGAALAAFPETYFDLYAHACRLFLVLVPPHVLKQNDENGVPHDETLAKVIGQHGGVQAAIKLLKTCRGFYTNLAPTPSETSSAYSQQQLLRPKHGSSRSRRPPVKKIIPVVHATSNTTSSSMQSTRDILNASGNQVATDEAATSAEKTKLTDWTTPDLAQQALWALDVLSITDFNRITMKREKFKFVLSEVILGSKLIVPRRLRLLNWKDIGYDNDDDQHG</sequence>
<organism evidence="2">
    <name type="scientific">Aphanomyces astaci</name>
    <name type="common">Crayfish plague agent</name>
    <dbReference type="NCBI Taxonomy" id="112090"/>
    <lineage>
        <taxon>Eukaryota</taxon>
        <taxon>Sar</taxon>
        <taxon>Stramenopiles</taxon>
        <taxon>Oomycota</taxon>
        <taxon>Saprolegniomycetes</taxon>
        <taxon>Saprolegniales</taxon>
        <taxon>Verrucalvaceae</taxon>
        <taxon>Aphanomyces</taxon>
    </lineage>
</organism>
<feature type="compositionally biased region" description="Polar residues" evidence="1">
    <location>
        <begin position="330"/>
        <end position="342"/>
    </location>
</feature>
<dbReference type="AlphaFoldDB" id="W4FEA0"/>